<evidence type="ECO:0000313" key="2">
    <source>
        <dbReference type="EMBL" id="KAL2739915.1"/>
    </source>
</evidence>
<accession>A0ABD2C4Y2</accession>
<dbReference type="AlphaFoldDB" id="A0ABD2C4Y2"/>
<keyword evidence="3" id="KW-1185">Reference proteome</keyword>
<feature type="compositionally biased region" description="Basic and acidic residues" evidence="1">
    <location>
        <begin position="91"/>
        <end position="105"/>
    </location>
</feature>
<organism evidence="2 3">
    <name type="scientific">Vespula maculifrons</name>
    <name type="common">Eastern yellow jacket</name>
    <name type="synonym">Wasp</name>
    <dbReference type="NCBI Taxonomy" id="7453"/>
    <lineage>
        <taxon>Eukaryota</taxon>
        <taxon>Metazoa</taxon>
        <taxon>Ecdysozoa</taxon>
        <taxon>Arthropoda</taxon>
        <taxon>Hexapoda</taxon>
        <taxon>Insecta</taxon>
        <taxon>Pterygota</taxon>
        <taxon>Neoptera</taxon>
        <taxon>Endopterygota</taxon>
        <taxon>Hymenoptera</taxon>
        <taxon>Apocrita</taxon>
        <taxon>Aculeata</taxon>
        <taxon>Vespoidea</taxon>
        <taxon>Vespidae</taxon>
        <taxon>Vespinae</taxon>
        <taxon>Vespula</taxon>
    </lineage>
</organism>
<feature type="region of interest" description="Disordered" evidence="1">
    <location>
        <begin position="86"/>
        <end position="105"/>
    </location>
</feature>
<proteinExistence type="predicted"/>
<gene>
    <name evidence="2" type="ORF">V1477_011304</name>
</gene>
<dbReference type="EMBL" id="JAYRBN010000061">
    <property type="protein sequence ID" value="KAL2739915.1"/>
    <property type="molecule type" value="Genomic_DNA"/>
</dbReference>
<evidence type="ECO:0000313" key="3">
    <source>
        <dbReference type="Proteomes" id="UP001607303"/>
    </source>
</evidence>
<evidence type="ECO:0000256" key="1">
    <source>
        <dbReference type="SAM" id="MobiDB-lite"/>
    </source>
</evidence>
<protein>
    <submittedName>
        <fullName evidence="2">Uncharacterized protein</fullName>
    </submittedName>
</protein>
<name>A0ABD2C4Y2_VESMC</name>
<sequence>MGLLCWAGCAGDSASVEIRKEKYAEVNVETSEKKERRIAAAASVICKRGKSSADGPIPPVLYECIASLIQRDYDVENYEPSSVRTRKRKIERREGSEIETAEDKKRQMSRVTSGSVKILCDRARKTTIFLSRSRKSLDRGLKKRSVDGAIVRQLDVIALTDVKPHGYH</sequence>
<comment type="caution">
    <text evidence="2">The sequence shown here is derived from an EMBL/GenBank/DDBJ whole genome shotgun (WGS) entry which is preliminary data.</text>
</comment>
<reference evidence="2 3" key="1">
    <citation type="journal article" date="2024" name="Ann. Entomol. Soc. Am.">
        <title>Genomic analyses of the southern and eastern yellowjacket wasps (Hymenoptera: Vespidae) reveal evolutionary signatures of social life.</title>
        <authorList>
            <person name="Catto M.A."/>
            <person name="Caine P.B."/>
            <person name="Orr S.E."/>
            <person name="Hunt B.G."/>
            <person name="Goodisman M.A.D."/>
        </authorList>
    </citation>
    <scope>NUCLEOTIDE SEQUENCE [LARGE SCALE GENOMIC DNA]</scope>
    <source>
        <strain evidence="2">232</strain>
        <tissue evidence="2">Head and thorax</tissue>
    </source>
</reference>
<dbReference type="Proteomes" id="UP001607303">
    <property type="component" value="Unassembled WGS sequence"/>
</dbReference>